<evidence type="ECO:0000313" key="2">
    <source>
        <dbReference type="Proteomes" id="UP000035368"/>
    </source>
</evidence>
<name>A0A0G3GR68_9CORY</name>
<dbReference type="KEGG" id="cei:CEPID_00870"/>
<protein>
    <submittedName>
        <fullName evidence="1">Uncharacterized protein</fullName>
    </submittedName>
</protein>
<dbReference type="PATRIC" id="fig|1050174.4.peg.183"/>
<dbReference type="Proteomes" id="UP000035368">
    <property type="component" value="Chromosome"/>
</dbReference>
<evidence type="ECO:0000313" key="1">
    <source>
        <dbReference type="EMBL" id="AKK02068.1"/>
    </source>
</evidence>
<reference evidence="1 2" key="1">
    <citation type="submission" date="2015-05" db="EMBL/GenBank/DDBJ databases">
        <title>Complete genome sequence of Corynebacterium epidermidicanis DSM 45586, isolated from the skin of a dog suffering from pruritus.</title>
        <authorList>
            <person name="Ruckert C."/>
            <person name="Albersmeier A."/>
            <person name="Winkler A."/>
            <person name="Tauch A."/>
        </authorList>
    </citation>
    <scope>NUCLEOTIDE SEQUENCE [LARGE SCALE GENOMIC DNA]</scope>
    <source>
        <strain evidence="1 2">DSM 45586</strain>
    </source>
</reference>
<gene>
    <name evidence="1" type="ORF">CEPID_00870</name>
</gene>
<sequence>MKKTLLCVVRLRRGDDIALVQQTRTAGDTPTGHTVLSLTQNAGAPKRNFGAPALPS</sequence>
<dbReference type="AlphaFoldDB" id="A0A0G3GR68"/>
<dbReference type="EMBL" id="CP011541">
    <property type="protein sequence ID" value="AKK02068.1"/>
    <property type="molecule type" value="Genomic_DNA"/>
</dbReference>
<accession>A0A0G3GR68</accession>
<keyword evidence="2" id="KW-1185">Reference proteome</keyword>
<organism evidence="1 2">
    <name type="scientific">Corynebacterium epidermidicanis</name>
    <dbReference type="NCBI Taxonomy" id="1050174"/>
    <lineage>
        <taxon>Bacteria</taxon>
        <taxon>Bacillati</taxon>
        <taxon>Actinomycetota</taxon>
        <taxon>Actinomycetes</taxon>
        <taxon>Mycobacteriales</taxon>
        <taxon>Corynebacteriaceae</taxon>
        <taxon>Corynebacterium</taxon>
    </lineage>
</organism>
<proteinExistence type="predicted"/>